<sequence>MLRDRRFLKRVSLACIAVPLAGALAYHVFLKEDGNALPAGIAYGNGRLEATEVDIATKTPGRLAEVLVDEGDLVEEGRIVAKMDTTALEAQLRQAEAEVARLRQARLTAISRVEGARLRLELADKELKRSKSLYDRGVMSEQQYDRDRLAQQTLKVEYEAAKSSVAEIEAAIVSAVAQTERLRADINDCMLKCPINGPVLIRLAEPGEVLPVGGKVLTIVNVQDIYMNVFLSERLAGMVPLGTDAKVVLDAIPDRPFAARVAYVSEKAQFTPKEVEAAEERQKLVFRVTVSLSEYDDPRLKPGMPGVVYIRMDPAVDWPERLK</sequence>
<dbReference type="GO" id="GO:0005886">
    <property type="term" value="C:plasma membrane"/>
    <property type="evidence" value="ECO:0007669"/>
    <property type="project" value="TreeGrafter"/>
</dbReference>
<dbReference type="Gene3D" id="2.40.50.100">
    <property type="match status" value="1"/>
</dbReference>
<dbReference type="Gene3D" id="2.40.30.170">
    <property type="match status" value="1"/>
</dbReference>
<dbReference type="PANTHER" id="PTHR30438:SF2">
    <property type="entry name" value="MEMBRANE PROTEIN"/>
    <property type="match status" value="1"/>
</dbReference>
<evidence type="ECO:0000313" key="2">
    <source>
        <dbReference type="EMBL" id="VFU15843.1"/>
    </source>
</evidence>
<gene>
    <name evidence="2" type="primary">yhiI</name>
    <name evidence="2" type="ORF">SCFA_450073</name>
</gene>
<evidence type="ECO:0000256" key="1">
    <source>
        <dbReference type="SAM" id="Coils"/>
    </source>
</evidence>
<keyword evidence="1" id="KW-0175">Coiled coil</keyword>
<dbReference type="AlphaFoldDB" id="A0A485M346"/>
<protein>
    <submittedName>
        <fullName evidence="2">Putative HlyD family secretion protein</fullName>
    </submittedName>
</protein>
<dbReference type="PANTHER" id="PTHR30438">
    <property type="entry name" value="36 KDA ANTIGEN-RELATED"/>
    <property type="match status" value="1"/>
</dbReference>
<proteinExistence type="predicted"/>
<dbReference type="EMBL" id="CAADRM010000109">
    <property type="protein sequence ID" value="VFU15843.1"/>
    <property type="molecule type" value="Genomic_DNA"/>
</dbReference>
<feature type="coiled-coil region" evidence="1">
    <location>
        <begin position="85"/>
        <end position="112"/>
    </location>
</feature>
<reference evidence="2" key="1">
    <citation type="submission" date="2019-03" db="EMBL/GenBank/DDBJ databases">
        <authorList>
            <person name="Hao L."/>
        </authorList>
    </citation>
    <scope>NUCLEOTIDE SEQUENCE</scope>
</reference>
<accession>A0A485M346</accession>
<organism evidence="2">
    <name type="scientific">anaerobic digester metagenome</name>
    <dbReference type="NCBI Taxonomy" id="1263854"/>
    <lineage>
        <taxon>unclassified sequences</taxon>
        <taxon>metagenomes</taxon>
        <taxon>ecological metagenomes</taxon>
    </lineage>
</organism>
<dbReference type="SUPFAM" id="SSF111369">
    <property type="entry name" value="HlyD-like secretion proteins"/>
    <property type="match status" value="1"/>
</dbReference>
<dbReference type="Gene3D" id="1.10.287.470">
    <property type="entry name" value="Helix hairpin bin"/>
    <property type="match status" value="1"/>
</dbReference>
<name>A0A485M346_9ZZZZ</name>